<dbReference type="Proteomes" id="UP000225740">
    <property type="component" value="Unassembled WGS sequence"/>
</dbReference>
<comment type="caution">
    <text evidence="1">The sequence shown here is derived from an EMBL/GenBank/DDBJ whole genome shotgun (WGS) entry which is preliminary data.</text>
</comment>
<dbReference type="AlphaFoldDB" id="A0A2G1VY08"/>
<accession>A0A2G1VY08</accession>
<dbReference type="RefSeq" id="WP_099264195.1">
    <property type="nucleotide sequence ID" value="NZ_NIZW01000042.1"/>
</dbReference>
<dbReference type="EMBL" id="NIZW01000042">
    <property type="protein sequence ID" value="PHQ31668.1"/>
    <property type="molecule type" value="Genomic_DNA"/>
</dbReference>
<evidence type="ECO:0000313" key="2">
    <source>
        <dbReference type="Proteomes" id="UP000225740"/>
    </source>
</evidence>
<organism evidence="1 2">
    <name type="scientific">Rhodopirellula bahusiensis</name>
    <dbReference type="NCBI Taxonomy" id="2014065"/>
    <lineage>
        <taxon>Bacteria</taxon>
        <taxon>Pseudomonadati</taxon>
        <taxon>Planctomycetota</taxon>
        <taxon>Planctomycetia</taxon>
        <taxon>Pirellulales</taxon>
        <taxon>Pirellulaceae</taxon>
        <taxon>Rhodopirellula</taxon>
    </lineage>
</organism>
<name>A0A2G1VY08_9BACT</name>
<proteinExistence type="predicted"/>
<gene>
    <name evidence="1" type="ORF">CEE69_29715</name>
</gene>
<reference evidence="1 2" key="1">
    <citation type="submission" date="2017-06" db="EMBL/GenBank/DDBJ databases">
        <title>Description of Rhodopirellula bahusiensis sp. nov.</title>
        <authorList>
            <person name="Kizina J."/>
            <person name="Harder J."/>
        </authorList>
    </citation>
    <scope>NUCLEOTIDE SEQUENCE [LARGE SCALE GENOMIC DNA]</scope>
    <source>
        <strain evidence="1 2">SWK21</strain>
    </source>
</reference>
<keyword evidence="2" id="KW-1185">Reference proteome</keyword>
<protein>
    <recommendedName>
        <fullName evidence="3">MarR family transcriptional regulator</fullName>
    </recommendedName>
</protein>
<sequence>MIKHPKCMCGLCGDPDNAPRPHNAASHGPRPTVIEDVFEFMRHNHEFTRKEIDAAIKKRWAIAHDGVTNAMNRLKARGLADWTYNKSSKTYKVLVLAGEVVQ</sequence>
<dbReference type="GeneID" id="90612017"/>
<evidence type="ECO:0000313" key="1">
    <source>
        <dbReference type="EMBL" id="PHQ31668.1"/>
    </source>
</evidence>
<evidence type="ECO:0008006" key="3">
    <source>
        <dbReference type="Google" id="ProtNLM"/>
    </source>
</evidence>